<feature type="compositionally biased region" description="Polar residues" evidence="1">
    <location>
        <begin position="408"/>
        <end position="420"/>
    </location>
</feature>
<organism evidence="2 3">
    <name type="scientific">Phialocephala subalpina</name>
    <dbReference type="NCBI Taxonomy" id="576137"/>
    <lineage>
        <taxon>Eukaryota</taxon>
        <taxon>Fungi</taxon>
        <taxon>Dikarya</taxon>
        <taxon>Ascomycota</taxon>
        <taxon>Pezizomycotina</taxon>
        <taxon>Leotiomycetes</taxon>
        <taxon>Helotiales</taxon>
        <taxon>Mollisiaceae</taxon>
        <taxon>Phialocephala</taxon>
        <taxon>Phialocephala fortinii species complex</taxon>
    </lineage>
</organism>
<evidence type="ECO:0000313" key="3">
    <source>
        <dbReference type="Proteomes" id="UP000184330"/>
    </source>
</evidence>
<feature type="compositionally biased region" description="Polar residues" evidence="1">
    <location>
        <begin position="500"/>
        <end position="510"/>
    </location>
</feature>
<dbReference type="AlphaFoldDB" id="A0A1L7XPR0"/>
<name>A0A1L7XPR0_9HELO</name>
<feature type="region of interest" description="Disordered" evidence="1">
    <location>
        <begin position="1"/>
        <end position="81"/>
    </location>
</feature>
<evidence type="ECO:0000313" key="2">
    <source>
        <dbReference type="EMBL" id="CZR67005.1"/>
    </source>
</evidence>
<proteinExistence type="predicted"/>
<reference evidence="2 3" key="1">
    <citation type="submission" date="2016-03" db="EMBL/GenBank/DDBJ databases">
        <authorList>
            <person name="Ploux O."/>
        </authorList>
    </citation>
    <scope>NUCLEOTIDE SEQUENCE [LARGE SCALE GENOMIC DNA]</scope>
    <source>
        <strain evidence="2 3">UAMH 11012</strain>
    </source>
</reference>
<evidence type="ECO:0000256" key="1">
    <source>
        <dbReference type="SAM" id="MobiDB-lite"/>
    </source>
</evidence>
<dbReference type="OrthoDB" id="10530776at2759"/>
<dbReference type="EMBL" id="FJOG01000041">
    <property type="protein sequence ID" value="CZR67005.1"/>
    <property type="molecule type" value="Genomic_DNA"/>
</dbReference>
<feature type="region of interest" description="Disordered" evidence="1">
    <location>
        <begin position="408"/>
        <end position="439"/>
    </location>
</feature>
<keyword evidence="3" id="KW-1185">Reference proteome</keyword>
<feature type="compositionally biased region" description="Polar residues" evidence="1">
    <location>
        <begin position="533"/>
        <end position="553"/>
    </location>
</feature>
<dbReference type="Proteomes" id="UP000184330">
    <property type="component" value="Unassembled WGS sequence"/>
</dbReference>
<feature type="region of interest" description="Disordered" evidence="1">
    <location>
        <begin position="495"/>
        <end position="553"/>
    </location>
</feature>
<sequence>MSGIVRSLSQRIKRSKTITGDATPREEFEQQIQATPPIPAHVPAPLQPKAVKKKGKLASLRRAFSHSSSKPKVPTTPSNIENQEVFLDDDSASIKSYESNKTVLNFKPKTPAPNHYTEYYDNPNPAVKSRGPRPPAALERYPALVAAELAASYQDVAVIDTPRSRTRSNPTPKFKEYLFKSNTAAQPTPAPHHEEYANKALPALPNEKPSSQSHNNDNWEAAVDEMYERDEFIEVIDPDLLSTRQHHAGLLDRKTLSSSPMRLEPGMRSLKNTVSDIFTEAKNFRTMWQVPSPPAGSGDTNSSGLVQIISQDLSTKNNRNHSSPLYRHRSQIKMVASPRDFVQRMSQKVRSMTTSERPPSTSAPCKLPNCPGQQPGTSHHYHSAAEKCIYTPLPGTAKERAQTFVPEQQSTLPTHEPNQATREEIECEAPSATPGGGRTRTLTRVVAGARNFVRRLAVSTPSTAGGVQAPTDPQHLYHEELLPVLSQTNTQHLDLEAVPSPNTSRPNTGTGKRPRGKPGELVRSNAFRLTPKLKNNNRTHQAQTDKSWGNNEC</sequence>
<feature type="compositionally biased region" description="Pro residues" evidence="1">
    <location>
        <begin position="36"/>
        <end position="46"/>
    </location>
</feature>
<accession>A0A1L7XPR0</accession>
<protein>
    <submittedName>
        <fullName evidence="2">Uncharacterized protein</fullName>
    </submittedName>
</protein>
<gene>
    <name evidence="2" type="ORF">PAC_16904</name>
</gene>
<feature type="compositionally biased region" description="Low complexity" evidence="1">
    <location>
        <begin position="65"/>
        <end position="78"/>
    </location>
</feature>